<reference evidence="3 4" key="1">
    <citation type="submission" date="2015-09" db="EMBL/GenBank/DDBJ databases">
        <title>Identification and resolution of microdiversity through metagenomic sequencing of parallel consortia.</title>
        <authorList>
            <person name="Nelson W.C."/>
            <person name="Romine M.F."/>
            <person name="Lindemann S.R."/>
        </authorList>
    </citation>
    <scope>NUCLEOTIDE SEQUENCE [LARGE SCALE GENOMIC DNA]</scope>
    <source>
        <strain evidence="3">HL-109</strain>
    </source>
</reference>
<protein>
    <submittedName>
        <fullName evidence="3">Ca-activated chloride channel-like protein</fullName>
    </submittedName>
</protein>
<feature type="region of interest" description="Disordered" evidence="1">
    <location>
        <begin position="105"/>
        <end position="163"/>
    </location>
</feature>
<feature type="compositionally biased region" description="Gly residues" evidence="1">
    <location>
        <begin position="121"/>
        <end position="131"/>
    </location>
</feature>
<dbReference type="EMBL" id="LJSX01000003">
    <property type="protein sequence ID" value="KPQ12102.1"/>
    <property type="molecule type" value="Genomic_DNA"/>
</dbReference>
<feature type="region of interest" description="Disordered" evidence="1">
    <location>
        <begin position="650"/>
        <end position="690"/>
    </location>
</feature>
<dbReference type="STRING" id="1653334.GA0071312_0433"/>
<keyword evidence="2" id="KW-0732">Signal</keyword>
<organism evidence="3 4">
    <name type="scientific">Saliniramus fredricksonii</name>
    <dbReference type="NCBI Taxonomy" id="1653334"/>
    <lineage>
        <taxon>Bacteria</taxon>
        <taxon>Pseudomonadati</taxon>
        <taxon>Pseudomonadota</taxon>
        <taxon>Alphaproteobacteria</taxon>
        <taxon>Hyphomicrobiales</taxon>
        <taxon>Salinarimonadaceae</taxon>
        <taxon>Saliniramus</taxon>
    </lineage>
</organism>
<sequence>MTIRPNAPKRFPAMKIASALSLAPLLVPLLADSPVQAAARPESHALVFTAEPPPSQMSVTPLPEITIGDAALAQRKALVSGSTGARSGAGSIGTRDAVVVAAADSGPAMTSDPGPASPQGAGEGQPGGGASGEPQVADDGIPTARSFPGLPTMPVIPTGPARDDLFPLVDPQDSSRFMPDDDIETVSDGYLEAPRQVEAGREFTARWDDRLSRHDRVTIVPEGTPDEILGDGQQNIRVGNNSRRVVRAPDALGTYELRYFSDDEQRVHARVTVEVRDPYIAISVDDELHAGRDFTASWDRRLSRHDRITIVPHDAPEDALGEGSRNVRIGNNERRVLLAPDELGIYEVRYWRNRQERVVGSALVNVVDPEIELDAPDTAIAGTDFTVGWGQRLSRHDRVTIVPLGAPDDVLGEGQQNTRVGNNERRTLRAPDTLGAYEVRYWRNEQERVVGREIIDVIDPEILVMAPPQVEAGSEFDVSLNERISRHDRITMVPTGSPEEMVGSGEQNVRIGNNQRRTLRAPGMDGEYEVRYWRNAQERPAGRALITVVPEGTDIATTDQDTASAQDLIALMERLVERANRLDAVPANERRAIRDELIAFGPPGLQMLGEFMASGRIEPWKAAGFMGGYFDPAPPPAIRPYTGFVPPAAGMGGSAGQAPAQAGQGDAQAPAQPQTRSQAQNTAEPGALSQQDERSIIMLIARLEDAAPGAQQAIIDELAGYGSAATDILLEMMQDGLIDRALALRAAAAIEADGETQQDQTRQDQMRMQQAPVQQVSQTDAQRPAGYQVIGVAADDMLNVRDRPGVPGSTVIGQLAPDARNVERSGDVQDVGGRDWWHIRHHSLPADGGWVNARFLAVQGEGAQTAPDGPRKPFTEAEGYAVIDHGAVRDRLFETLPQTSAIFAPGGRLNPLTQAILMLENEEGVVPHARYRIRYAMEGREDGTGGPPVPYSFVAIDRYNLGAAFREAVAESSGGARTPPPESFDAGEHVAFRMTFRPIQGRTADPVAISRRVISDDEARTTRCLTLPCLDVASAGDEAMPWREHDGSGTGFDRPYEDIRNGAYTPAAMADLLVLESGAARISEGDLRWTGFEESESVRPGEPFFEIVMDVNLAQDFGIEAISWYGHLMDDSVAAIWQRAMTFASGDAAPHLFTERAFECARGTPGPAGLCP</sequence>
<gene>
    <name evidence="3" type="primary">yfbK</name>
    <name evidence="3" type="ORF">HLUCCO17_02785</name>
</gene>
<name>A0A0P7XA50_9HYPH</name>
<evidence type="ECO:0000256" key="2">
    <source>
        <dbReference type="SAM" id="SignalP"/>
    </source>
</evidence>
<comment type="caution">
    <text evidence="3">The sequence shown here is derived from an EMBL/GenBank/DDBJ whole genome shotgun (WGS) entry which is preliminary data.</text>
</comment>
<evidence type="ECO:0000313" key="3">
    <source>
        <dbReference type="EMBL" id="KPQ12102.1"/>
    </source>
</evidence>
<evidence type="ECO:0000313" key="4">
    <source>
        <dbReference type="Proteomes" id="UP000050497"/>
    </source>
</evidence>
<dbReference type="AlphaFoldDB" id="A0A0P7XA50"/>
<dbReference type="PATRIC" id="fig|1653334.4.peg.3158"/>
<accession>A0A0P7XA50</accession>
<feature type="signal peptide" evidence="2">
    <location>
        <begin position="1"/>
        <end position="37"/>
    </location>
</feature>
<evidence type="ECO:0000256" key="1">
    <source>
        <dbReference type="SAM" id="MobiDB-lite"/>
    </source>
</evidence>
<feature type="compositionally biased region" description="Low complexity" evidence="1">
    <location>
        <begin position="656"/>
        <end position="674"/>
    </location>
</feature>
<dbReference type="Proteomes" id="UP000050497">
    <property type="component" value="Unassembled WGS sequence"/>
</dbReference>
<proteinExistence type="predicted"/>
<feature type="chain" id="PRO_5006145179" evidence="2">
    <location>
        <begin position="38"/>
        <end position="1172"/>
    </location>
</feature>